<keyword evidence="2" id="KW-1003">Cell membrane</keyword>
<dbReference type="Pfam" id="PF12704">
    <property type="entry name" value="MacB_PCD"/>
    <property type="match status" value="1"/>
</dbReference>
<reference evidence="10 11" key="1">
    <citation type="journal article" date="2016" name="Nat. Commun.">
        <title>Thousands of microbial genomes shed light on interconnected biogeochemical processes in an aquifer system.</title>
        <authorList>
            <person name="Anantharaman K."/>
            <person name="Brown C.T."/>
            <person name="Hug L.A."/>
            <person name="Sharon I."/>
            <person name="Castelle C.J."/>
            <person name="Probst A.J."/>
            <person name="Thomas B.C."/>
            <person name="Singh A."/>
            <person name="Wilkins M.J."/>
            <person name="Karaoz U."/>
            <person name="Brodie E.L."/>
            <person name="Williams K.H."/>
            <person name="Hubbard S.S."/>
            <person name="Banfield J.F."/>
        </authorList>
    </citation>
    <scope>NUCLEOTIDE SEQUENCE [LARGE SCALE GENOMIC DNA]</scope>
</reference>
<dbReference type="GO" id="GO:0005886">
    <property type="term" value="C:plasma membrane"/>
    <property type="evidence" value="ECO:0007669"/>
    <property type="project" value="UniProtKB-SubCell"/>
</dbReference>
<evidence type="ECO:0000256" key="7">
    <source>
        <dbReference type="SAM" id="Phobius"/>
    </source>
</evidence>
<sequence length="413" mass="44556">MRTLDSFRTALNGVTVHKMRSILTVLGIVIGITSIMTIMSVGQSAERLIVGELERFGPTNIFVLPGRQPTGPADSAGTLLNDSLKEDDYEDLQRKSNVPNAVRVIPYALGAVSVSYESGTYSATLIGSTEHIEKNFDLKTARGKFFDSFDVSEKNRVVLIGDKVREDLFGDSDPIGEKIKIKNNRFTVIGVLGPEGQGSFIDFNKTIVVPYTSAQGDVLGIRYFQRLVVEADSIGNIPNVVGDIKATLRENHNIDDPEKDDFFVQTQEDVANRLKTVTGILTVLLSSVAAISLVVGGVGIMNIMLVSVTERTREIGLRKSLGATNKNILFQFIFEALILTGAGGALGVVSGIALSAALAYIARVFAELNFPFVFSVDGLVIGLAVSFSIGLAFGIFPARKASKKSPVEALRYE</sequence>
<dbReference type="Proteomes" id="UP000178825">
    <property type="component" value="Unassembled WGS sequence"/>
</dbReference>
<comment type="caution">
    <text evidence="10">The sequence shown here is derived from an EMBL/GenBank/DDBJ whole genome shotgun (WGS) entry which is preliminary data.</text>
</comment>
<keyword evidence="4 7" id="KW-1133">Transmembrane helix</keyword>
<feature type="transmembrane region" description="Helical" evidence="7">
    <location>
        <begin position="280"/>
        <end position="307"/>
    </location>
</feature>
<keyword evidence="5 7" id="KW-0472">Membrane</keyword>
<evidence type="ECO:0000256" key="3">
    <source>
        <dbReference type="ARBA" id="ARBA00022692"/>
    </source>
</evidence>
<feature type="domain" description="ABC3 transporter permease C-terminal" evidence="8">
    <location>
        <begin position="287"/>
        <end position="406"/>
    </location>
</feature>
<evidence type="ECO:0008006" key="12">
    <source>
        <dbReference type="Google" id="ProtNLM"/>
    </source>
</evidence>
<evidence type="ECO:0000259" key="9">
    <source>
        <dbReference type="Pfam" id="PF12704"/>
    </source>
</evidence>
<accession>A0A1F6BQ84</accession>
<comment type="subcellular location">
    <subcellularLocation>
        <location evidence="1">Cell membrane</location>
        <topology evidence="1">Multi-pass membrane protein</topology>
    </subcellularLocation>
</comment>
<evidence type="ECO:0000256" key="4">
    <source>
        <dbReference type="ARBA" id="ARBA00022989"/>
    </source>
</evidence>
<evidence type="ECO:0000313" key="11">
    <source>
        <dbReference type="Proteomes" id="UP000178825"/>
    </source>
</evidence>
<protein>
    <recommendedName>
        <fullName evidence="12">Multidrug ABC transporter substrate-binding protein</fullName>
    </recommendedName>
</protein>
<evidence type="ECO:0000256" key="5">
    <source>
        <dbReference type="ARBA" id="ARBA00023136"/>
    </source>
</evidence>
<name>A0A1F6BQ84_9BACT</name>
<evidence type="ECO:0000256" key="2">
    <source>
        <dbReference type="ARBA" id="ARBA00022475"/>
    </source>
</evidence>
<evidence type="ECO:0000259" key="8">
    <source>
        <dbReference type="Pfam" id="PF02687"/>
    </source>
</evidence>
<gene>
    <name evidence="10" type="ORF">A3D55_01340</name>
</gene>
<evidence type="ECO:0000256" key="6">
    <source>
        <dbReference type="ARBA" id="ARBA00038076"/>
    </source>
</evidence>
<proteinExistence type="inferred from homology"/>
<keyword evidence="3 7" id="KW-0812">Transmembrane</keyword>
<dbReference type="EMBL" id="MFKJ01000009">
    <property type="protein sequence ID" value="OGG39038.1"/>
    <property type="molecule type" value="Genomic_DNA"/>
</dbReference>
<feature type="transmembrane region" description="Helical" evidence="7">
    <location>
        <begin position="328"/>
        <end position="361"/>
    </location>
</feature>
<dbReference type="InterPro" id="IPR003838">
    <property type="entry name" value="ABC3_permease_C"/>
</dbReference>
<comment type="similarity">
    <text evidence="6">Belongs to the ABC-4 integral membrane protein family.</text>
</comment>
<dbReference type="GO" id="GO:0022857">
    <property type="term" value="F:transmembrane transporter activity"/>
    <property type="evidence" value="ECO:0007669"/>
    <property type="project" value="TreeGrafter"/>
</dbReference>
<dbReference type="PANTHER" id="PTHR30572">
    <property type="entry name" value="MEMBRANE COMPONENT OF TRANSPORTER-RELATED"/>
    <property type="match status" value="1"/>
</dbReference>
<feature type="transmembrane region" description="Helical" evidence="7">
    <location>
        <begin position="21"/>
        <end position="42"/>
    </location>
</feature>
<dbReference type="InterPro" id="IPR050250">
    <property type="entry name" value="Macrolide_Exporter_MacB"/>
</dbReference>
<evidence type="ECO:0000256" key="1">
    <source>
        <dbReference type="ARBA" id="ARBA00004651"/>
    </source>
</evidence>
<dbReference type="InterPro" id="IPR025857">
    <property type="entry name" value="MacB_PCD"/>
</dbReference>
<dbReference type="Pfam" id="PF02687">
    <property type="entry name" value="FtsX"/>
    <property type="match status" value="1"/>
</dbReference>
<dbReference type="AlphaFoldDB" id="A0A1F6BQ84"/>
<organism evidence="10 11">
    <name type="scientific">Candidatus Jorgensenbacteria bacterium RIFCSPHIGHO2_02_FULL_45_20</name>
    <dbReference type="NCBI Taxonomy" id="1798470"/>
    <lineage>
        <taxon>Bacteria</taxon>
        <taxon>Candidatus Joergenseniibacteriota</taxon>
    </lineage>
</organism>
<dbReference type="STRING" id="1798470.A3D55_01340"/>
<feature type="transmembrane region" description="Helical" evidence="7">
    <location>
        <begin position="373"/>
        <end position="396"/>
    </location>
</feature>
<dbReference type="PANTHER" id="PTHR30572:SF4">
    <property type="entry name" value="ABC TRANSPORTER PERMEASE YTRF"/>
    <property type="match status" value="1"/>
</dbReference>
<evidence type="ECO:0000313" key="10">
    <source>
        <dbReference type="EMBL" id="OGG39038.1"/>
    </source>
</evidence>
<feature type="domain" description="MacB-like periplasmic core" evidence="9">
    <location>
        <begin position="21"/>
        <end position="246"/>
    </location>
</feature>